<dbReference type="EMBL" id="CAFAAO010000011">
    <property type="protein sequence ID" value="CAB4806146.1"/>
    <property type="molecule type" value="Genomic_DNA"/>
</dbReference>
<evidence type="ECO:0000313" key="11">
    <source>
        <dbReference type="EMBL" id="CAB5045105.1"/>
    </source>
</evidence>
<keyword evidence="3" id="KW-0456">Lyase</keyword>
<evidence type="ECO:0000313" key="8">
    <source>
        <dbReference type="EMBL" id="CAB4806146.1"/>
    </source>
</evidence>
<dbReference type="PANTHER" id="PTHR11941:SF169">
    <property type="entry name" value="(7AS)-7A-METHYL-1,5-DIOXO-2,3,5,6,7,7A-HEXAHYDRO-1H-INDENE-CARBOXYL-COA HYDROLASE"/>
    <property type="match status" value="1"/>
</dbReference>
<evidence type="ECO:0000313" key="4">
    <source>
        <dbReference type="EMBL" id="CAB4337356.1"/>
    </source>
</evidence>
<dbReference type="InterPro" id="IPR029045">
    <property type="entry name" value="ClpP/crotonase-like_dom_sf"/>
</dbReference>
<dbReference type="AlphaFoldDB" id="A0A6J5Z761"/>
<reference evidence="4" key="1">
    <citation type="submission" date="2020-05" db="EMBL/GenBank/DDBJ databases">
        <authorList>
            <person name="Chiriac C."/>
            <person name="Salcher M."/>
            <person name="Ghai R."/>
            <person name="Kavagutti S V."/>
        </authorList>
    </citation>
    <scope>NUCLEOTIDE SEQUENCE</scope>
</reference>
<comment type="similarity">
    <text evidence="1">Belongs to the enoyl-CoA hydratase/isomerase family.</text>
</comment>
<dbReference type="EMBL" id="CAFBPK010000036">
    <property type="protein sequence ID" value="CAB5029584.1"/>
    <property type="molecule type" value="Genomic_DNA"/>
</dbReference>
<keyword evidence="2" id="KW-0443">Lipid metabolism</keyword>
<organism evidence="4">
    <name type="scientific">freshwater metagenome</name>
    <dbReference type="NCBI Taxonomy" id="449393"/>
    <lineage>
        <taxon>unclassified sequences</taxon>
        <taxon>metagenomes</taxon>
        <taxon>ecological metagenomes</taxon>
    </lineage>
</organism>
<evidence type="ECO:0000256" key="1">
    <source>
        <dbReference type="ARBA" id="ARBA00005254"/>
    </source>
</evidence>
<evidence type="ECO:0000313" key="5">
    <source>
        <dbReference type="EMBL" id="CAB4345897.1"/>
    </source>
</evidence>
<evidence type="ECO:0000313" key="6">
    <source>
        <dbReference type="EMBL" id="CAB4716647.1"/>
    </source>
</evidence>
<dbReference type="Pfam" id="PF00378">
    <property type="entry name" value="ECH_1"/>
    <property type="match status" value="1"/>
</dbReference>
<evidence type="ECO:0000313" key="7">
    <source>
        <dbReference type="EMBL" id="CAB4747368.1"/>
    </source>
</evidence>
<evidence type="ECO:0000256" key="2">
    <source>
        <dbReference type="ARBA" id="ARBA00023098"/>
    </source>
</evidence>
<protein>
    <submittedName>
        <fullName evidence="4">Unannotated protein</fullName>
    </submittedName>
</protein>
<dbReference type="InterPro" id="IPR018376">
    <property type="entry name" value="Enoyl-CoA_hyd/isom_CS"/>
</dbReference>
<dbReference type="FunFam" id="3.90.226.10:FF:000009">
    <property type="entry name" value="Carnitinyl-CoA dehydratase"/>
    <property type="match status" value="1"/>
</dbReference>
<dbReference type="GO" id="GO:0006635">
    <property type="term" value="P:fatty acid beta-oxidation"/>
    <property type="evidence" value="ECO:0007669"/>
    <property type="project" value="TreeGrafter"/>
</dbReference>
<accession>A0A6J5Z761</accession>
<dbReference type="InterPro" id="IPR001753">
    <property type="entry name" value="Enoyl-CoA_hydra/iso"/>
</dbReference>
<dbReference type="PROSITE" id="PS00166">
    <property type="entry name" value="ENOYL_COA_HYDRATASE"/>
    <property type="match status" value="1"/>
</dbReference>
<evidence type="ECO:0000313" key="10">
    <source>
        <dbReference type="EMBL" id="CAB5029584.1"/>
    </source>
</evidence>
<dbReference type="GO" id="GO:0016829">
    <property type="term" value="F:lyase activity"/>
    <property type="evidence" value="ECO:0007669"/>
    <property type="project" value="UniProtKB-KW"/>
</dbReference>
<sequence length="257" mass="27407">MYEFIRVERQERIAVIHLDRPKMNVLNRAMQEEIKAVALEVSASDDVRAVVIYGGDRTFAAGADIKEMIDWNGEVARRETPGLQACFNAVGDIPVPTIAAITGYALGGGLELALSCDFRIAASNAVMGQPEILLGIIPGGGGTQRLARLIGPSRAKDLIFTGRRVDADEALTLGLVNEVVDSSDVLKRAMELANLYGTGPVTALKAAKRGIDKGGEQLLSDGLVMEQGLFAGQFDTNDQKVGMKSFVENGPGKADFS</sequence>
<evidence type="ECO:0000313" key="9">
    <source>
        <dbReference type="EMBL" id="CAB4850015.1"/>
    </source>
</evidence>
<dbReference type="EMBL" id="CAFBQG010000016">
    <property type="protein sequence ID" value="CAB5045105.1"/>
    <property type="molecule type" value="Genomic_DNA"/>
</dbReference>
<dbReference type="EMBL" id="CAEZZD010000061">
    <property type="protein sequence ID" value="CAB4747368.1"/>
    <property type="molecule type" value="Genomic_DNA"/>
</dbReference>
<proteinExistence type="inferred from homology"/>
<dbReference type="SUPFAM" id="SSF52096">
    <property type="entry name" value="ClpP/crotonase"/>
    <property type="match status" value="1"/>
</dbReference>
<gene>
    <name evidence="6" type="ORF">UFOPK2648_01185</name>
    <name evidence="7" type="ORF">UFOPK2824_00514</name>
    <name evidence="8" type="ORF">UFOPK3037_00965</name>
    <name evidence="9" type="ORF">UFOPK3278_01154</name>
    <name evidence="5" type="ORF">UFOPK3406_01587</name>
    <name evidence="4" type="ORF">UFOPK3925_00689</name>
    <name evidence="10" type="ORF">UFOPK4097_01511</name>
    <name evidence="11" type="ORF">UFOPK4301_00224</name>
</gene>
<dbReference type="InterPro" id="IPR014748">
    <property type="entry name" value="Enoyl-CoA_hydra_C"/>
</dbReference>
<dbReference type="PANTHER" id="PTHR11941">
    <property type="entry name" value="ENOYL-COA HYDRATASE-RELATED"/>
    <property type="match status" value="1"/>
</dbReference>
<dbReference type="EMBL" id="CAESAD010000003">
    <property type="protein sequence ID" value="CAB4337356.1"/>
    <property type="molecule type" value="Genomic_DNA"/>
</dbReference>
<dbReference type="Gene3D" id="1.10.12.10">
    <property type="entry name" value="Lyase 2-enoyl-coa Hydratase, Chain A, domain 2"/>
    <property type="match status" value="1"/>
</dbReference>
<dbReference type="EMBL" id="CAFBIX010000057">
    <property type="protein sequence ID" value="CAB4850015.1"/>
    <property type="molecule type" value="Genomic_DNA"/>
</dbReference>
<dbReference type="CDD" id="cd06558">
    <property type="entry name" value="crotonase-like"/>
    <property type="match status" value="1"/>
</dbReference>
<dbReference type="Gene3D" id="3.90.226.10">
    <property type="entry name" value="2-enoyl-CoA Hydratase, Chain A, domain 1"/>
    <property type="match status" value="1"/>
</dbReference>
<evidence type="ECO:0000256" key="3">
    <source>
        <dbReference type="ARBA" id="ARBA00023239"/>
    </source>
</evidence>
<name>A0A6J5Z761_9ZZZZ</name>
<dbReference type="EMBL" id="CAESAI010000097">
    <property type="protein sequence ID" value="CAB4345897.1"/>
    <property type="molecule type" value="Genomic_DNA"/>
</dbReference>
<dbReference type="EMBL" id="CAEZYC010000085">
    <property type="protein sequence ID" value="CAB4716647.1"/>
    <property type="molecule type" value="Genomic_DNA"/>
</dbReference>